<reference evidence="2 3" key="1">
    <citation type="journal article" date="2013" name="Genome Announc.">
        <title>Draft Genome Sequence of Desulfotignum phosphitoxidans DSM 13687 Strain FiPS-3.</title>
        <authorList>
            <person name="Poehlein A."/>
            <person name="Daniel R."/>
            <person name="Simeonova D.D."/>
        </authorList>
    </citation>
    <scope>NUCLEOTIDE SEQUENCE [LARGE SCALE GENOMIC DNA]</scope>
    <source>
        <strain evidence="2 3">DSM 13687</strain>
    </source>
</reference>
<dbReference type="Gene3D" id="3.40.50.720">
    <property type="entry name" value="NAD(P)-binding Rossmann-like Domain"/>
    <property type="match status" value="1"/>
</dbReference>
<comment type="caution">
    <text evidence="2">The sequence shown here is derived from an EMBL/GenBank/DDBJ whole genome shotgun (WGS) entry which is preliminary data.</text>
</comment>
<dbReference type="InterPro" id="IPR016102">
    <property type="entry name" value="Succinyl-CoA_synth-like"/>
</dbReference>
<keyword evidence="3" id="KW-1185">Reference proteome</keyword>
<gene>
    <name evidence="2" type="ORF">Dpo_20c00190</name>
</gene>
<dbReference type="Pfam" id="PF13380">
    <property type="entry name" value="CoA_binding_2"/>
    <property type="match status" value="1"/>
</dbReference>
<dbReference type="SUPFAM" id="SSF51735">
    <property type="entry name" value="NAD(P)-binding Rossmann-fold domains"/>
    <property type="match status" value="1"/>
</dbReference>
<dbReference type="SUPFAM" id="SSF52210">
    <property type="entry name" value="Succinyl-CoA synthetase domains"/>
    <property type="match status" value="2"/>
</dbReference>
<dbReference type="Gene3D" id="3.40.50.261">
    <property type="entry name" value="Succinyl-CoA synthetase domains"/>
    <property type="match status" value="2"/>
</dbReference>
<dbReference type="PANTHER" id="PTHR42793">
    <property type="entry name" value="COA BINDING DOMAIN CONTAINING PROTEIN"/>
    <property type="match status" value="1"/>
</dbReference>
<evidence type="ECO:0000259" key="1">
    <source>
        <dbReference type="SMART" id="SM00881"/>
    </source>
</evidence>
<dbReference type="Proteomes" id="UP000014216">
    <property type="component" value="Unassembled WGS sequence"/>
</dbReference>
<dbReference type="PANTHER" id="PTHR42793:SF1">
    <property type="entry name" value="PEPTIDYL-LYSINE N-ACETYLTRANSFERASE PATZ"/>
    <property type="match status" value="1"/>
</dbReference>
<proteinExistence type="predicted"/>
<dbReference type="InterPro" id="IPR036291">
    <property type="entry name" value="NAD(P)-bd_dom_sf"/>
</dbReference>
<evidence type="ECO:0000313" key="2">
    <source>
        <dbReference type="EMBL" id="EMS77213.1"/>
    </source>
</evidence>
<feature type="domain" description="CoA-binding" evidence="1">
    <location>
        <begin position="6"/>
        <end position="101"/>
    </location>
</feature>
<dbReference type="AlphaFoldDB" id="S0FQ83"/>
<name>S0FQ83_9BACT</name>
<dbReference type="EMBL" id="APJX01000020">
    <property type="protein sequence ID" value="EMS77213.1"/>
    <property type="molecule type" value="Genomic_DNA"/>
</dbReference>
<dbReference type="InterPro" id="IPR003781">
    <property type="entry name" value="CoA-bd"/>
</dbReference>
<protein>
    <submittedName>
        <fullName evidence="2">Putative acetyl-CoA synthetase</fullName>
    </submittedName>
</protein>
<sequence>MDLTCLFRPSSMAVIGVSTTHDHHPANVIYNKNHLRYPVQTFAVNPKGGQLNRAPVYGSVGQIETAVDLAVIAVRSRFVPDVVAQCIEKGVKGAVIISGGFAETGDKNLQKEVTDLAAQADFPFVGPNCLGIYSPDAVDTFFLPGERIIHPKKGNIGFVSQSGGVLVDQMVKFAGQGIGVSAAVSIGNKACIRETHMIDWFEQDLGTRVIAFYIEGFECREGREFIQRAHTCTKPIVVLKAGKTARGIAAASSHTASVAGDYRVFSEIMAQHCVAEADTEYELTSFCEALSCYPKGSSGHIGIVSLSGGHGVVAADACGHHGLDIPEIAEQTADAIHSRLSPEIQAIASLKNPLDLTGSCVDDDILTAVRHLSRDSHIDCILALLLPYSPGISADIGAKLSQVARNEGKPLIAYVPKEDKYKIIIEGFELNRIPVASSVEGAVLMAKALKRCHPC</sequence>
<dbReference type="OrthoDB" id="9791027at2"/>
<dbReference type="SMART" id="SM00881">
    <property type="entry name" value="CoA_binding"/>
    <property type="match status" value="1"/>
</dbReference>
<dbReference type="RefSeq" id="WP_006968802.1">
    <property type="nucleotide sequence ID" value="NZ_APJX01000020.1"/>
</dbReference>
<organism evidence="2 3">
    <name type="scientific">Desulfotignum phosphitoxidans DSM 13687</name>
    <dbReference type="NCBI Taxonomy" id="1286635"/>
    <lineage>
        <taxon>Bacteria</taxon>
        <taxon>Pseudomonadati</taxon>
        <taxon>Thermodesulfobacteriota</taxon>
        <taxon>Desulfobacteria</taxon>
        <taxon>Desulfobacterales</taxon>
        <taxon>Desulfobacteraceae</taxon>
        <taxon>Desulfotignum</taxon>
    </lineage>
</organism>
<evidence type="ECO:0000313" key="3">
    <source>
        <dbReference type="Proteomes" id="UP000014216"/>
    </source>
</evidence>
<dbReference type="InterPro" id="IPR032875">
    <property type="entry name" value="Succ_CoA_lig_flav_dom"/>
</dbReference>
<dbReference type="Pfam" id="PF13607">
    <property type="entry name" value="Succ_CoA_lig"/>
    <property type="match status" value="1"/>
</dbReference>
<accession>S0FQ83</accession>